<feature type="domain" description="Peptidase M43 pregnancy-associated plasma-A" evidence="9">
    <location>
        <begin position="187"/>
        <end position="271"/>
    </location>
</feature>
<keyword evidence="4" id="KW-0694">RNA-binding</keyword>
<feature type="compositionally biased region" description="Polar residues" evidence="7">
    <location>
        <begin position="534"/>
        <end position="544"/>
    </location>
</feature>
<dbReference type="InterPro" id="IPR035979">
    <property type="entry name" value="RBD_domain_sf"/>
</dbReference>
<dbReference type="InterPro" id="IPR012677">
    <property type="entry name" value="Nucleotide-bd_a/b_plait_sf"/>
</dbReference>
<proteinExistence type="inferred from homology"/>
<feature type="region of interest" description="Disordered" evidence="7">
    <location>
        <begin position="273"/>
        <end position="313"/>
    </location>
</feature>
<dbReference type="GO" id="GO:0008237">
    <property type="term" value="F:metallopeptidase activity"/>
    <property type="evidence" value="ECO:0007669"/>
    <property type="project" value="InterPro"/>
</dbReference>
<dbReference type="Pfam" id="PF05572">
    <property type="entry name" value="Peptidase_M43"/>
    <property type="match status" value="1"/>
</dbReference>
<feature type="signal peptide" evidence="8">
    <location>
        <begin position="1"/>
        <end position="18"/>
    </location>
</feature>
<dbReference type="InterPro" id="IPR034353">
    <property type="entry name" value="ABT1/ESF2_RRM"/>
</dbReference>
<organism evidence="10 11">
    <name type="scientific">Rhizoctonia solani</name>
    <dbReference type="NCBI Taxonomy" id="456999"/>
    <lineage>
        <taxon>Eukaryota</taxon>
        <taxon>Fungi</taxon>
        <taxon>Dikarya</taxon>
        <taxon>Basidiomycota</taxon>
        <taxon>Agaricomycotina</taxon>
        <taxon>Agaricomycetes</taxon>
        <taxon>Cantharellales</taxon>
        <taxon>Ceratobasidiaceae</taxon>
        <taxon>Rhizoctonia</taxon>
    </lineage>
</organism>
<evidence type="ECO:0000256" key="3">
    <source>
        <dbReference type="ARBA" id="ARBA00008721"/>
    </source>
</evidence>
<feature type="region of interest" description="Disordered" evidence="7">
    <location>
        <begin position="486"/>
        <end position="544"/>
    </location>
</feature>
<evidence type="ECO:0000256" key="7">
    <source>
        <dbReference type="SAM" id="MobiDB-lite"/>
    </source>
</evidence>
<dbReference type="EMBL" id="CAJMWX010000823">
    <property type="protein sequence ID" value="CAE6433067.1"/>
    <property type="molecule type" value="Genomic_DNA"/>
</dbReference>
<evidence type="ECO:0000256" key="2">
    <source>
        <dbReference type="ARBA" id="ARBA00005819"/>
    </source>
</evidence>
<dbReference type="SUPFAM" id="SSF55486">
    <property type="entry name" value="Metalloproteases ('zincins'), catalytic domain"/>
    <property type="match status" value="1"/>
</dbReference>
<feature type="compositionally biased region" description="Polar residues" evidence="7">
    <location>
        <begin position="495"/>
        <end position="506"/>
    </location>
</feature>
<dbReference type="CDD" id="cd04275">
    <property type="entry name" value="ZnMc_pappalysin_like"/>
    <property type="match status" value="1"/>
</dbReference>
<feature type="chain" id="PRO_5034077687" description="18S rRNA factor 2" evidence="8">
    <location>
        <begin position="19"/>
        <end position="544"/>
    </location>
</feature>
<evidence type="ECO:0000256" key="1">
    <source>
        <dbReference type="ARBA" id="ARBA00004604"/>
    </source>
</evidence>
<keyword evidence="8" id="KW-0732">Signal</keyword>
<evidence type="ECO:0000259" key="9">
    <source>
        <dbReference type="Pfam" id="PF05572"/>
    </source>
</evidence>
<comment type="similarity">
    <text evidence="2">Belongs to the ESF2/ABP1 family.</text>
</comment>
<dbReference type="InterPro" id="IPR039119">
    <property type="entry name" value="ABT1/Esf2"/>
</dbReference>
<evidence type="ECO:0000313" key="11">
    <source>
        <dbReference type="Proteomes" id="UP000663888"/>
    </source>
</evidence>
<dbReference type="InterPro" id="IPR024079">
    <property type="entry name" value="MetalloPept_cat_dom_sf"/>
</dbReference>
<dbReference type="SUPFAM" id="SSF54928">
    <property type="entry name" value="RNA-binding domain, RBD"/>
    <property type="match status" value="1"/>
</dbReference>
<dbReference type="GO" id="GO:0003723">
    <property type="term" value="F:RNA binding"/>
    <property type="evidence" value="ECO:0007669"/>
    <property type="project" value="UniProtKB-KW"/>
</dbReference>
<protein>
    <recommendedName>
        <fullName evidence="6">18S rRNA factor 2</fullName>
    </recommendedName>
</protein>
<dbReference type="GO" id="GO:0000480">
    <property type="term" value="P:endonucleolytic cleavage in 5'-ETS of tricistronic rRNA transcript (SSU-rRNA, 5.8S rRNA, LSU-rRNA)"/>
    <property type="evidence" value="ECO:0007669"/>
    <property type="project" value="TreeGrafter"/>
</dbReference>
<sequence>MFGLSFIVVAAMVSIVSALPTNGTSNQRTCGSVLPAVKLIAAEDYFNAHKPQGDMSAFTASINVYWHVISADTSLEGGNIPDSQIDESLKVLNADYKKSTLSFKLKTVDRTVDQDWFENAGPDTPQQTEMKSKLRRGGPSDLNVYSVGFRSGTGAGLLGYATFPSSYRENPSDDGVVILFSSVPGGTSAPYNLGRTLTHEIGHWAGLYHTFEGGCSVLGGDYVLDTPAEASPAFGCPTGRDTCDLPGVDPIHNFMDYTDDACMNQFTSDHTNYVEGSSRDHGDLDTGSDDGGSQEAVEVSGENSEDYISEDGDDQGLDKTVQPLSGDALAAFEKAQQKAGIIYISRIPPGMRPAKVKHLMSNYGKVGRVFLQQEDPKRAYLRKKHTATKKVHYTEGWVEFESKHVARSVAEMLNAQPIGGKKGTRWRDDIWTMKYLPKFKWNMLTEQVAQESAAHTARLRVELSQSKAEQRDYLRNVELARVLEKRAQRKRKSDSNGVETIAPSSKTTEDRAPPKAKKARTQSAVSNHKHSGGETLNNVLSSLF</sequence>
<feature type="region of interest" description="Disordered" evidence="7">
    <location>
        <begin position="116"/>
        <end position="135"/>
    </location>
</feature>
<reference evidence="10" key="1">
    <citation type="submission" date="2021-01" db="EMBL/GenBank/DDBJ databases">
        <authorList>
            <person name="Kaushik A."/>
        </authorList>
    </citation>
    <scope>NUCLEOTIDE SEQUENCE</scope>
    <source>
        <strain evidence="10">AG4-R118</strain>
    </source>
</reference>
<feature type="compositionally biased region" description="Acidic residues" evidence="7">
    <location>
        <begin position="303"/>
        <end position="313"/>
    </location>
</feature>
<dbReference type="InterPro" id="IPR008754">
    <property type="entry name" value="Peptidase_M43"/>
</dbReference>
<dbReference type="PANTHER" id="PTHR12311:SF7">
    <property type="entry name" value="ACTIVATOR OF BASAL TRANSCRIPTION 1"/>
    <property type="match status" value="1"/>
</dbReference>
<dbReference type="GO" id="GO:0034462">
    <property type="term" value="P:small-subunit processome assembly"/>
    <property type="evidence" value="ECO:0007669"/>
    <property type="project" value="TreeGrafter"/>
</dbReference>
<keyword evidence="5" id="KW-0539">Nucleus</keyword>
<comment type="subcellular location">
    <subcellularLocation>
        <location evidence="1">Nucleus</location>
        <location evidence="1">Nucleolus</location>
    </subcellularLocation>
</comment>
<dbReference type="Gene3D" id="3.40.390.10">
    <property type="entry name" value="Collagenase (Catalytic Domain)"/>
    <property type="match status" value="1"/>
</dbReference>
<accession>A0A8H3AQ54</accession>
<dbReference type="Gene3D" id="3.30.70.330">
    <property type="match status" value="1"/>
</dbReference>
<dbReference type="Proteomes" id="UP000663888">
    <property type="component" value="Unassembled WGS sequence"/>
</dbReference>
<evidence type="ECO:0000256" key="6">
    <source>
        <dbReference type="ARBA" id="ARBA00032634"/>
    </source>
</evidence>
<evidence type="ECO:0000256" key="8">
    <source>
        <dbReference type="SAM" id="SignalP"/>
    </source>
</evidence>
<comment type="caution">
    <text evidence="10">The sequence shown here is derived from an EMBL/GenBank/DDBJ whole genome shotgun (WGS) entry which is preliminary data.</text>
</comment>
<dbReference type="GO" id="GO:0000447">
    <property type="term" value="P:endonucleolytic cleavage in ITS1 to separate SSU-rRNA from 5.8S rRNA and LSU-rRNA from tricistronic rRNA transcript (SSU-rRNA, 5.8S rRNA, LSU-rRNA)"/>
    <property type="evidence" value="ECO:0007669"/>
    <property type="project" value="TreeGrafter"/>
</dbReference>
<dbReference type="GO" id="GO:0000472">
    <property type="term" value="P:endonucleolytic cleavage to generate mature 5'-end of SSU-rRNA from (SSU-rRNA, 5.8S rRNA, LSU-rRNA)"/>
    <property type="evidence" value="ECO:0007669"/>
    <property type="project" value="TreeGrafter"/>
</dbReference>
<comment type="similarity">
    <text evidence="3">Belongs to the peptidase M43B family.</text>
</comment>
<evidence type="ECO:0000256" key="4">
    <source>
        <dbReference type="ARBA" id="ARBA00022884"/>
    </source>
</evidence>
<dbReference type="GO" id="GO:0005730">
    <property type="term" value="C:nucleolus"/>
    <property type="evidence" value="ECO:0007669"/>
    <property type="project" value="UniProtKB-SubCell"/>
</dbReference>
<evidence type="ECO:0000256" key="5">
    <source>
        <dbReference type="ARBA" id="ARBA00023242"/>
    </source>
</evidence>
<dbReference type="CDD" id="cd12263">
    <property type="entry name" value="RRM_ABT1_like"/>
    <property type="match status" value="1"/>
</dbReference>
<dbReference type="AlphaFoldDB" id="A0A8H3AQ54"/>
<name>A0A8H3AQ54_9AGAM</name>
<evidence type="ECO:0000313" key="10">
    <source>
        <dbReference type="EMBL" id="CAE6433067.1"/>
    </source>
</evidence>
<dbReference type="PANTHER" id="PTHR12311">
    <property type="entry name" value="ACTIVATOR OF BASAL TRANSCRIPTION 1"/>
    <property type="match status" value="1"/>
</dbReference>
<gene>
    <name evidence="10" type="ORF">RDB_LOCUS37791</name>
</gene>